<evidence type="ECO:0000313" key="3">
    <source>
        <dbReference type="EMBL" id="TPG37383.1"/>
    </source>
</evidence>
<dbReference type="OrthoDB" id="4721670at2"/>
<dbReference type="Proteomes" id="UP000320095">
    <property type="component" value="Unassembled WGS sequence"/>
</dbReference>
<dbReference type="PROSITE" id="PS51257">
    <property type="entry name" value="PROKAR_LIPOPROTEIN"/>
    <property type="match status" value="1"/>
</dbReference>
<reference evidence="3 4" key="1">
    <citation type="journal article" date="2019" name="Environ. Microbiol.">
        <title>Species interactions and distinct microbial communities in high Arctic permafrost affected cryosols are associated with the CH4 and CO2 gas fluxes.</title>
        <authorList>
            <person name="Altshuler I."/>
            <person name="Hamel J."/>
            <person name="Turney S."/>
            <person name="Magnuson E."/>
            <person name="Levesque R."/>
            <person name="Greer C."/>
            <person name="Whyte L.G."/>
        </authorList>
    </citation>
    <scope>NUCLEOTIDE SEQUENCE [LARGE SCALE GENOMIC DNA]</scope>
    <source>
        <strain evidence="3 4">S5.20</strain>
    </source>
</reference>
<name>A0A502EI29_9MYCO</name>
<gene>
    <name evidence="3" type="ORF">EAH80_03050</name>
</gene>
<dbReference type="RefSeq" id="WP_140687846.1">
    <property type="nucleotide sequence ID" value="NZ_RCZG01000001.1"/>
</dbReference>
<keyword evidence="4" id="KW-1185">Reference proteome</keyword>
<evidence type="ECO:0008006" key="5">
    <source>
        <dbReference type="Google" id="ProtNLM"/>
    </source>
</evidence>
<accession>A0A502EI29</accession>
<sequence length="204" mass="21160">MVGRTHYGKLVSAVVSVAVALTAVGCDSGTVVNTEEARPTMQTSTSAPPPLPSRPTNDALVNAFDYASPPSDGETAYYFTSPSKKWVCAIIPRETAGCQSATGSAIPIKGAPDTIAERDGTDSAPNALQVGRDAEPQFAVLKSPGYSLVPGPATVLPFDKVLIVSGFRCNVQEATGISCASEFTGQGFTFSADGFDMKYTDLPG</sequence>
<dbReference type="EMBL" id="RCZG01000001">
    <property type="protein sequence ID" value="TPG37383.1"/>
    <property type="molecule type" value="Genomic_DNA"/>
</dbReference>
<feature type="signal peptide" evidence="2">
    <location>
        <begin position="1"/>
        <end position="25"/>
    </location>
</feature>
<keyword evidence="2" id="KW-0732">Signal</keyword>
<evidence type="ECO:0000313" key="4">
    <source>
        <dbReference type="Proteomes" id="UP000320095"/>
    </source>
</evidence>
<evidence type="ECO:0000256" key="1">
    <source>
        <dbReference type="SAM" id="MobiDB-lite"/>
    </source>
</evidence>
<proteinExistence type="predicted"/>
<feature type="chain" id="PRO_5021472742" description="Lipoprotein" evidence="2">
    <location>
        <begin position="26"/>
        <end position="204"/>
    </location>
</feature>
<protein>
    <recommendedName>
        <fullName evidence="5">Lipoprotein</fullName>
    </recommendedName>
</protein>
<dbReference type="AlphaFoldDB" id="A0A502EI29"/>
<organism evidence="3 4">
    <name type="scientific">Mycolicibacterium hodleri</name>
    <dbReference type="NCBI Taxonomy" id="49897"/>
    <lineage>
        <taxon>Bacteria</taxon>
        <taxon>Bacillati</taxon>
        <taxon>Actinomycetota</taxon>
        <taxon>Actinomycetes</taxon>
        <taxon>Mycobacteriales</taxon>
        <taxon>Mycobacteriaceae</taxon>
        <taxon>Mycolicibacterium</taxon>
    </lineage>
</organism>
<evidence type="ECO:0000256" key="2">
    <source>
        <dbReference type="SAM" id="SignalP"/>
    </source>
</evidence>
<comment type="caution">
    <text evidence="3">The sequence shown here is derived from an EMBL/GenBank/DDBJ whole genome shotgun (WGS) entry which is preliminary data.</text>
</comment>
<feature type="region of interest" description="Disordered" evidence="1">
    <location>
        <begin position="34"/>
        <end position="57"/>
    </location>
</feature>